<proteinExistence type="predicted"/>
<feature type="region of interest" description="Disordered" evidence="1">
    <location>
        <begin position="133"/>
        <end position="154"/>
    </location>
</feature>
<keyword evidence="3" id="KW-1185">Reference proteome</keyword>
<sequence>MQLLVVLGDSKSKQPRHDYPFSAVLNTAVLLSKPHDVSCAKDDAARRWIVRVFNVEFLSVDCGPSLGFDFFRALMQLLLRRISNVPEERDVEPQRQASNAIHQSTPRTCSRLLPDTSNFRQRVSYLWGNGETKATGTSGAESDGQSIMRKSWQS</sequence>
<organism evidence="2 3">
    <name type="scientific">Triplophysa tibetana</name>
    <dbReference type="NCBI Taxonomy" id="1572043"/>
    <lineage>
        <taxon>Eukaryota</taxon>
        <taxon>Metazoa</taxon>
        <taxon>Chordata</taxon>
        <taxon>Craniata</taxon>
        <taxon>Vertebrata</taxon>
        <taxon>Euteleostomi</taxon>
        <taxon>Actinopterygii</taxon>
        <taxon>Neopterygii</taxon>
        <taxon>Teleostei</taxon>
        <taxon>Ostariophysi</taxon>
        <taxon>Cypriniformes</taxon>
        <taxon>Nemacheilidae</taxon>
        <taxon>Triplophysa</taxon>
    </lineage>
</organism>
<evidence type="ECO:0000256" key="1">
    <source>
        <dbReference type="SAM" id="MobiDB-lite"/>
    </source>
</evidence>
<accession>A0A5A9NXQ3</accession>
<evidence type="ECO:0000313" key="3">
    <source>
        <dbReference type="Proteomes" id="UP000324632"/>
    </source>
</evidence>
<protein>
    <submittedName>
        <fullName evidence="2">Uncharacterized protein</fullName>
    </submittedName>
</protein>
<comment type="caution">
    <text evidence="2">The sequence shown here is derived from an EMBL/GenBank/DDBJ whole genome shotgun (WGS) entry which is preliminary data.</text>
</comment>
<feature type="compositionally biased region" description="Polar residues" evidence="1">
    <location>
        <begin position="133"/>
        <end position="145"/>
    </location>
</feature>
<name>A0A5A9NXQ3_9TELE</name>
<dbReference type="Proteomes" id="UP000324632">
    <property type="component" value="Chromosome 12"/>
</dbReference>
<dbReference type="EMBL" id="SOYY01000012">
    <property type="protein sequence ID" value="KAA0714398.1"/>
    <property type="molecule type" value="Genomic_DNA"/>
</dbReference>
<gene>
    <name evidence="2" type="ORF">E1301_Tti016621</name>
</gene>
<reference evidence="2 3" key="1">
    <citation type="journal article" date="2019" name="Mol. Ecol. Resour.">
        <title>Chromosome-level genome assembly of Triplophysa tibetana, a fish adapted to the harsh high-altitude environment of the Tibetan Plateau.</title>
        <authorList>
            <person name="Yang X."/>
            <person name="Liu H."/>
            <person name="Ma Z."/>
            <person name="Zou Y."/>
            <person name="Zou M."/>
            <person name="Mao Y."/>
            <person name="Li X."/>
            <person name="Wang H."/>
            <person name="Chen T."/>
            <person name="Wang W."/>
            <person name="Yang R."/>
        </authorList>
    </citation>
    <scope>NUCLEOTIDE SEQUENCE [LARGE SCALE GENOMIC DNA]</scope>
    <source>
        <strain evidence="2">TTIB1903HZAU</strain>
        <tissue evidence="2">Muscle</tissue>
    </source>
</reference>
<dbReference type="AlphaFoldDB" id="A0A5A9NXQ3"/>
<evidence type="ECO:0000313" key="2">
    <source>
        <dbReference type="EMBL" id="KAA0714398.1"/>
    </source>
</evidence>